<keyword evidence="2 5" id="KW-0547">Nucleotide-binding</keyword>
<evidence type="ECO:0000313" key="8">
    <source>
        <dbReference type="EMBL" id="RKH69229.1"/>
    </source>
</evidence>
<dbReference type="CDD" id="cd14014">
    <property type="entry name" value="STKc_PknB_like"/>
    <property type="match status" value="1"/>
</dbReference>
<keyword evidence="4 5" id="KW-0067">ATP-binding</keyword>
<comment type="caution">
    <text evidence="8">The sequence shown here is derived from an EMBL/GenBank/DDBJ whole genome shotgun (WGS) entry which is preliminary data.</text>
</comment>
<evidence type="ECO:0000256" key="5">
    <source>
        <dbReference type="PROSITE-ProRule" id="PRU10141"/>
    </source>
</evidence>
<feature type="compositionally biased region" description="Polar residues" evidence="6">
    <location>
        <begin position="978"/>
        <end position="991"/>
    </location>
</feature>
<dbReference type="AlphaFoldDB" id="A0A3A8QKB5"/>
<dbReference type="Pfam" id="PF00069">
    <property type="entry name" value="Pkinase"/>
    <property type="match status" value="1"/>
</dbReference>
<evidence type="ECO:0000256" key="4">
    <source>
        <dbReference type="ARBA" id="ARBA00022840"/>
    </source>
</evidence>
<dbReference type="SMART" id="SM00028">
    <property type="entry name" value="TPR"/>
    <property type="match status" value="7"/>
</dbReference>
<feature type="binding site" evidence="5">
    <location>
        <position position="108"/>
    </location>
    <ligand>
        <name>ATP</name>
        <dbReference type="ChEBI" id="CHEBI:30616"/>
    </ligand>
</feature>
<sequence length="999" mass="108921">MTCPDENTLLAYCAHSLGAEEARVVEAHLDACSTCLALVAEAARGSEPSTLPDVKAVPDTGRLRVADAELQRGTVLGRYVVIDRVGSGGMGVVLSAYDPQLDRKVALKLVRSLQGEGARELEQRLLREAQAVARLSHPHVITVFDVGTVDGRLFMAMEFVEGRTLRQWRKEQPRTWREVLAAFRQAGQGLAAAHAAHLIHRDFKPDNVLVDGQGRVRVTDFGLARLPEGTMALPPHALPEGITPTPGLVDLTRTGSLMGTPAYMPPEQWKGEPGDARGDQFSFCVALYEALFGVRPFARGQPPDFSRIQAPPKETRVPAWVRRAVVRGLSVSPADRHPSMDALLENLSRTPPHRRTWWALGSGAFALAGALMLVSKGAPSPCDGAPARLASVWNPARATKVTQALAATGSPLASEAAEAVARNLADYAHDWEAGYTQTCQATRVRQEQPESVLALRMACLDSRLQSLGVFADVLEHADAALVVRAAEASQKLPRVSDCSRVESLLSVVPPPEGPGVAAKLADARTKLSRAQVLLETGRYAQGLGDAQAALAVARELAYRPLEAEALHAMGWFELRLARYAEAEQRWTESMRAALAGRNDLLAARSETDLVFVTGYELEHADRGLEHAAQARALLERTGPAEEVEAQIEHNLGAVAFGEGQLPQARDHFQRAAAIRERVLGADHPDTAKSLSNVARLRLRQDAPVEALALYQRVLDIQRKRLGARHPAVADTLVLLGEVRQRLDGPAAVVPLYSQALEIRTAMLGETHLDTVRLHNQLGRVHEAMGTFALARQEHERALALTVQAFGEDHVEYALSLESLAQMEERQGALPEALARYAKVLALQERLSGPRSGAVLRVREEQARVMRRSGHAREAAAELEQVLAAREATDGPRHALLVSALTEQARTWLDLKEPKKARAAAERALDIIRPLGWSAVRTAELQFELARARWDASEDRPQALTLAAQALLTFQQGGPTWRTQAENVQRWQQTRRPSPAAATR</sequence>
<dbReference type="InterPro" id="IPR008271">
    <property type="entry name" value="Ser/Thr_kinase_AS"/>
</dbReference>
<proteinExistence type="predicted"/>
<dbReference type="Gene3D" id="1.10.10.1320">
    <property type="entry name" value="Anti-sigma factor, zinc-finger domain"/>
    <property type="match status" value="1"/>
</dbReference>
<dbReference type="GO" id="GO:0004672">
    <property type="term" value="F:protein kinase activity"/>
    <property type="evidence" value="ECO:0007669"/>
    <property type="project" value="InterPro"/>
</dbReference>
<keyword evidence="9" id="KW-1185">Reference proteome</keyword>
<dbReference type="PANTHER" id="PTHR45641:SF19">
    <property type="entry name" value="NEPHROCYSTIN-3"/>
    <property type="match status" value="1"/>
</dbReference>
<dbReference type="SUPFAM" id="SSF48452">
    <property type="entry name" value="TPR-like"/>
    <property type="match status" value="3"/>
</dbReference>
<dbReference type="RefSeq" id="WP_121770066.1">
    <property type="nucleotide sequence ID" value="NZ_RAWM01000035.1"/>
</dbReference>
<dbReference type="Gene3D" id="1.10.510.10">
    <property type="entry name" value="Transferase(Phosphotransferase) domain 1"/>
    <property type="match status" value="1"/>
</dbReference>
<name>A0A3A8QKB5_9BACT</name>
<dbReference type="Gene3D" id="3.30.200.20">
    <property type="entry name" value="Phosphorylase Kinase, domain 1"/>
    <property type="match status" value="1"/>
</dbReference>
<dbReference type="PROSITE" id="PS50011">
    <property type="entry name" value="PROTEIN_KINASE_DOM"/>
    <property type="match status" value="1"/>
</dbReference>
<gene>
    <name evidence="8" type="ORF">D7X96_15450</name>
</gene>
<evidence type="ECO:0000256" key="3">
    <source>
        <dbReference type="ARBA" id="ARBA00022803"/>
    </source>
</evidence>
<reference evidence="9" key="1">
    <citation type="submission" date="2018-09" db="EMBL/GenBank/DDBJ databases">
        <authorList>
            <person name="Livingstone P.G."/>
            <person name="Whitworth D.E."/>
        </authorList>
    </citation>
    <scope>NUCLEOTIDE SEQUENCE [LARGE SCALE GENOMIC DNA]</scope>
    <source>
        <strain evidence="9">AB047A</strain>
    </source>
</reference>
<evidence type="ECO:0000256" key="1">
    <source>
        <dbReference type="ARBA" id="ARBA00022737"/>
    </source>
</evidence>
<dbReference type="EMBL" id="RAWM01000035">
    <property type="protein sequence ID" value="RKH69229.1"/>
    <property type="molecule type" value="Genomic_DNA"/>
</dbReference>
<organism evidence="8 9">
    <name type="scientific">Corallococcus interemptor</name>
    <dbReference type="NCBI Taxonomy" id="2316720"/>
    <lineage>
        <taxon>Bacteria</taxon>
        <taxon>Pseudomonadati</taxon>
        <taxon>Myxococcota</taxon>
        <taxon>Myxococcia</taxon>
        <taxon>Myxococcales</taxon>
        <taxon>Cystobacterineae</taxon>
        <taxon>Myxococcaceae</taxon>
        <taxon>Corallococcus</taxon>
    </lineage>
</organism>
<dbReference type="OrthoDB" id="9801841at2"/>
<evidence type="ECO:0000256" key="6">
    <source>
        <dbReference type="SAM" id="MobiDB-lite"/>
    </source>
</evidence>
<keyword evidence="3" id="KW-0802">TPR repeat</keyword>
<evidence type="ECO:0000256" key="2">
    <source>
        <dbReference type="ARBA" id="ARBA00022741"/>
    </source>
</evidence>
<dbReference type="InterPro" id="IPR000719">
    <property type="entry name" value="Prot_kinase_dom"/>
</dbReference>
<feature type="region of interest" description="Disordered" evidence="6">
    <location>
        <begin position="978"/>
        <end position="999"/>
    </location>
</feature>
<dbReference type="InterPro" id="IPR011009">
    <property type="entry name" value="Kinase-like_dom_sf"/>
</dbReference>
<dbReference type="PANTHER" id="PTHR45641">
    <property type="entry name" value="TETRATRICOPEPTIDE REPEAT PROTEIN (AFU_ORTHOLOGUE AFUA_6G03870)"/>
    <property type="match status" value="1"/>
</dbReference>
<dbReference type="InterPro" id="IPR011990">
    <property type="entry name" value="TPR-like_helical_dom_sf"/>
</dbReference>
<evidence type="ECO:0000313" key="9">
    <source>
        <dbReference type="Proteomes" id="UP000282656"/>
    </source>
</evidence>
<dbReference type="InterPro" id="IPR019734">
    <property type="entry name" value="TPR_rpt"/>
</dbReference>
<evidence type="ECO:0000259" key="7">
    <source>
        <dbReference type="PROSITE" id="PS50011"/>
    </source>
</evidence>
<dbReference type="SUPFAM" id="SSF56112">
    <property type="entry name" value="Protein kinase-like (PK-like)"/>
    <property type="match status" value="1"/>
</dbReference>
<protein>
    <recommendedName>
        <fullName evidence="7">Protein kinase domain-containing protein</fullName>
    </recommendedName>
</protein>
<dbReference type="PROSITE" id="PS00108">
    <property type="entry name" value="PROTEIN_KINASE_ST"/>
    <property type="match status" value="1"/>
</dbReference>
<dbReference type="InterPro" id="IPR017441">
    <property type="entry name" value="Protein_kinase_ATP_BS"/>
</dbReference>
<dbReference type="PROSITE" id="PS00107">
    <property type="entry name" value="PROTEIN_KINASE_ATP"/>
    <property type="match status" value="1"/>
</dbReference>
<dbReference type="Gene3D" id="1.25.40.10">
    <property type="entry name" value="Tetratricopeptide repeat domain"/>
    <property type="match status" value="3"/>
</dbReference>
<keyword evidence="1" id="KW-0677">Repeat</keyword>
<dbReference type="Pfam" id="PF13424">
    <property type="entry name" value="TPR_12"/>
    <property type="match status" value="2"/>
</dbReference>
<dbReference type="GO" id="GO:0005524">
    <property type="term" value="F:ATP binding"/>
    <property type="evidence" value="ECO:0007669"/>
    <property type="project" value="UniProtKB-UniRule"/>
</dbReference>
<feature type="domain" description="Protein kinase" evidence="7">
    <location>
        <begin position="79"/>
        <end position="356"/>
    </location>
</feature>
<dbReference type="Proteomes" id="UP000282656">
    <property type="component" value="Unassembled WGS sequence"/>
</dbReference>
<accession>A0A3A8QKB5</accession>
<dbReference type="InterPro" id="IPR041916">
    <property type="entry name" value="Anti_sigma_zinc_sf"/>
</dbReference>